<evidence type="ECO:0000313" key="2">
    <source>
        <dbReference type="Proteomes" id="UP000265520"/>
    </source>
</evidence>
<comment type="caution">
    <text evidence="1">The sequence shown here is derived from an EMBL/GenBank/DDBJ whole genome shotgun (WGS) entry which is preliminary data.</text>
</comment>
<name>A0A392TZA4_9FABA</name>
<protein>
    <submittedName>
        <fullName evidence="1">Uncharacterized protein</fullName>
    </submittedName>
</protein>
<feature type="non-terminal residue" evidence="1">
    <location>
        <position position="50"/>
    </location>
</feature>
<proteinExistence type="predicted"/>
<reference evidence="1 2" key="1">
    <citation type="journal article" date="2018" name="Front. Plant Sci.">
        <title>Red Clover (Trifolium pratense) and Zigzag Clover (T. medium) - A Picture of Genomic Similarities and Differences.</title>
        <authorList>
            <person name="Dluhosova J."/>
            <person name="Istvanek J."/>
            <person name="Nedelnik J."/>
            <person name="Repkova J."/>
        </authorList>
    </citation>
    <scope>NUCLEOTIDE SEQUENCE [LARGE SCALE GENOMIC DNA]</scope>
    <source>
        <strain evidence="2">cv. 10/8</strain>
        <tissue evidence="1">Leaf</tissue>
    </source>
</reference>
<dbReference type="Proteomes" id="UP000265520">
    <property type="component" value="Unassembled WGS sequence"/>
</dbReference>
<sequence length="50" mass="5106">MSETGKEAVVVEGNKVGRDGAAETVVNGEGLGTKETFAAVVENGRRLGSK</sequence>
<dbReference type="AlphaFoldDB" id="A0A392TZA4"/>
<dbReference type="EMBL" id="LXQA010670871">
    <property type="protein sequence ID" value="MCI65165.1"/>
    <property type="molecule type" value="Genomic_DNA"/>
</dbReference>
<keyword evidence="2" id="KW-1185">Reference proteome</keyword>
<organism evidence="1 2">
    <name type="scientific">Trifolium medium</name>
    <dbReference type="NCBI Taxonomy" id="97028"/>
    <lineage>
        <taxon>Eukaryota</taxon>
        <taxon>Viridiplantae</taxon>
        <taxon>Streptophyta</taxon>
        <taxon>Embryophyta</taxon>
        <taxon>Tracheophyta</taxon>
        <taxon>Spermatophyta</taxon>
        <taxon>Magnoliopsida</taxon>
        <taxon>eudicotyledons</taxon>
        <taxon>Gunneridae</taxon>
        <taxon>Pentapetalae</taxon>
        <taxon>rosids</taxon>
        <taxon>fabids</taxon>
        <taxon>Fabales</taxon>
        <taxon>Fabaceae</taxon>
        <taxon>Papilionoideae</taxon>
        <taxon>50 kb inversion clade</taxon>
        <taxon>NPAAA clade</taxon>
        <taxon>Hologalegina</taxon>
        <taxon>IRL clade</taxon>
        <taxon>Trifolieae</taxon>
        <taxon>Trifolium</taxon>
    </lineage>
</organism>
<accession>A0A392TZA4</accession>
<evidence type="ECO:0000313" key="1">
    <source>
        <dbReference type="EMBL" id="MCI65165.1"/>
    </source>
</evidence>